<evidence type="ECO:0000313" key="4">
    <source>
        <dbReference type="Proteomes" id="UP000308133"/>
    </source>
</evidence>
<protein>
    <submittedName>
        <fullName evidence="3">Uncharacterized protein</fullName>
    </submittedName>
</protein>
<feature type="transmembrane region" description="Helical" evidence="2">
    <location>
        <begin position="105"/>
        <end position="126"/>
    </location>
</feature>
<dbReference type="InterPro" id="IPR021514">
    <property type="entry name" value="DUF3176"/>
</dbReference>
<dbReference type="PANTHER" id="PTHR35394:SF5">
    <property type="entry name" value="DUF3176 DOMAIN-CONTAINING PROTEIN"/>
    <property type="match status" value="1"/>
</dbReference>
<feature type="region of interest" description="Disordered" evidence="1">
    <location>
        <begin position="75"/>
        <end position="94"/>
    </location>
</feature>
<dbReference type="Pfam" id="PF11374">
    <property type="entry name" value="DUF3176"/>
    <property type="match status" value="1"/>
</dbReference>
<dbReference type="Proteomes" id="UP000308133">
    <property type="component" value="Unassembled WGS sequence"/>
</dbReference>
<comment type="caution">
    <text evidence="3">The sequence shown here is derived from an EMBL/GenBank/DDBJ whole genome shotgun (WGS) entry which is preliminary data.</text>
</comment>
<keyword evidence="2" id="KW-0472">Membrane</keyword>
<evidence type="ECO:0000313" key="3">
    <source>
        <dbReference type="EMBL" id="TKX19446.1"/>
    </source>
</evidence>
<keyword evidence="2" id="KW-0812">Transmembrane</keyword>
<organism evidence="3 4">
    <name type="scientific">Elsinoe australis</name>
    <dbReference type="NCBI Taxonomy" id="40998"/>
    <lineage>
        <taxon>Eukaryota</taxon>
        <taxon>Fungi</taxon>
        <taxon>Dikarya</taxon>
        <taxon>Ascomycota</taxon>
        <taxon>Pezizomycotina</taxon>
        <taxon>Dothideomycetes</taxon>
        <taxon>Dothideomycetidae</taxon>
        <taxon>Myriangiales</taxon>
        <taxon>Elsinoaceae</taxon>
        <taxon>Elsinoe</taxon>
    </lineage>
</organism>
<evidence type="ECO:0000256" key="1">
    <source>
        <dbReference type="SAM" id="MobiDB-lite"/>
    </source>
</evidence>
<evidence type="ECO:0000256" key="2">
    <source>
        <dbReference type="SAM" id="Phobius"/>
    </source>
</evidence>
<gene>
    <name evidence="3" type="ORF">C1H76_8294</name>
</gene>
<dbReference type="AlphaFoldDB" id="A0A4U7ASL8"/>
<feature type="transmembrane region" description="Helical" evidence="2">
    <location>
        <begin position="677"/>
        <end position="699"/>
    </location>
</feature>
<feature type="compositionally biased region" description="Polar residues" evidence="1">
    <location>
        <begin position="19"/>
        <end position="35"/>
    </location>
</feature>
<dbReference type="EMBL" id="PTQR01000114">
    <property type="protein sequence ID" value="TKX19446.1"/>
    <property type="molecule type" value="Genomic_DNA"/>
</dbReference>
<feature type="transmembrane region" description="Helical" evidence="2">
    <location>
        <begin position="146"/>
        <end position="166"/>
    </location>
</feature>
<dbReference type="PANTHER" id="PTHR35394">
    <property type="entry name" value="DUF3176 DOMAIN-CONTAINING PROTEIN"/>
    <property type="match status" value="1"/>
</dbReference>
<keyword evidence="2" id="KW-1133">Transmembrane helix</keyword>
<sequence length="778" mass="86169">MDSNTAQSEDRLLGEEETCSSPQQASETESRSSSEVPPLHVCAEAHQQLASLESFILTDPADFAFTDPGELVLTDPADPKTKAEPDCDASPSPTQPYRMWAKQNWLHELLACLTSLLALIGIIVLVRMYDGEPTPQWPRMITINSAVALLTIIVRGSIVFATAEGISQLKWTWFRRPQLLLDLSAFDRASRGPWGALLFIFRTHTDSVALLGAILTIAALGISPFAQQIVAYEPCDVPSRDHIATVPATISFDTERLSMSRLSIVDAIYHGLAATASEHRDDPLAVCTTNKCTFQQPNGWYMTLGVWKECTDMSSLVQRREISQLSPGPTHILRVGEDPDQLLTLVDNQPYLMNVHAFGLRTEQFMHPPNLSADLYNASPPWKPNLWPRRNGVFGFTVMQYTTPKPGSLESSVLPVAVFCQFHPVVFTVNATIDSGALNETVVLSERLELTERTHFKGTRTNESIGSLPVSTVEPVHSSFYHKLLTRAVHNGLEVDCNTSPNRTEIHSLAIGSDGGIGPYPNMVDGSIEAADEDSKDPVFQQPQRVPDTVKYVAPECYAHISEAATSMLSQLTEQLFTPDRSLVAKNIEEFKAWKNLSRDSLDTVIDRSKFGIGHLTSFLADGHANFTTVDKCALMIMVAAMYYFRTTAARSLDKWDNTKDIKGITMLTKTCARARWWWIAPPATLVLLAFSFILTLAWRSRQQAQQPDWPGMLKSSPLPLLLYGTQDGEFEGYEGPDDSIAIEKTAESLKVMLVRRRTRVPAEKDGDVDGVDRQSAA</sequence>
<proteinExistence type="predicted"/>
<name>A0A4U7ASL8_9PEZI</name>
<feature type="transmembrane region" description="Helical" evidence="2">
    <location>
        <begin position="208"/>
        <end position="226"/>
    </location>
</feature>
<reference evidence="3 4" key="1">
    <citation type="submission" date="2018-02" db="EMBL/GenBank/DDBJ databases">
        <title>Draft genome sequences of Elsinoe sp., causing black scab on jojoba.</title>
        <authorList>
            <person name="Stodart B."/>
            <person name="Jeffress S."/>
            <person name="Ash G."/>
            <person name="Arun Chinnappa K."/>
        </authorList>
    </citation>
    <scope>NUCLEOTIDE SEQUENCE [LARGE SCALE GENOMIC DNA]</scope>
    <source>
        <strain evidence="3 4">Hillstone_2</strain>
    </source>
</reference>
<feature type="region of interest" description="Disordered" evidence="1">
    <location>
        <begin position="1"/>
        <end position="39"/>
    </location>
</feature>
<accession>A0A4U7ASL8</accession>